<dbReference type="EMBL" id="LT907975">
    <property type="protein sequence ID" value="SOB58035.1"/>
    <property type="molecule type" value="Genomic_DNA"/>
</dbReference>
<evidence type="ECO:0000313" key="1">
    <source>
        <dbReference type="EMBL" id="SOB58035.1"/>
    </source>
</evidence>
<accession>A0A2C8F647</accession>
<name>A0A2C8F647_9BACT</name>
<sequence length="92" mass="10543">MDKMKMHSPNFAEENVEKLAALFPNCVTEVEGENGDLKKVIDFDLLRQELSTNIVEGPQERYRLDWPGKREALRFPPKFGPPVKVESASLNR</sequence>
<protein>
    <submittedName>
        <fullName evidence="1">Uncharacterized protein</fullName>
    </submittedName>
</protein>
<evidence type="ECO:0000313" key="2">
    <source>
        <dbReference type="Proteomes" id="UP000219215"/>
    </source>
</evidence>
<gene>
    <name evidence="1" type="ORF">DPRO_1150</name>
</gene>
<keyword evidence="2" id="KW-1185">Reference proteome</keyword>
<reference evidence="2" key="1">
    <citation type="submission" date="2017-09" db="EMBL/GenBank/DDBJ databases">
        <authorList>
            <person name="Regsiter A."/>
            <person name="William W."/>
        </authorList>
    </citation>
    <scope>NUCLEOTIDE SEQUENCE [LARGE SCALE GENOMIC DNA]</scope>
    <source>
        <strain evidence="2">500-1</strain>
    </source>
</reference>
<proteinExistence type="predicted"/>
<dbReference type="Proteomes" id="UP000219215">
    <property type="component" value="Chromosome DPRO"/>
</dbReference>
<organism evidence="1 2">
    <name type="scientific">Pseudodesulfovibrio profundus</name>
    <dbReference type="NCBI Taxonomy" id="57320"/>
    <lineage>
        <taxon>Bacteria</taxon>
        <taxon>Pseudomonadati</taxon>
        <taxon>Thermodesulfobacteriota</taxon>
        <taxon>Desulfovibrionia</taxon>
        <taxon>Desulfovibrionales</taxon>
        <taxon>Desulfovibrionaceae</taxon>
    </lineage>
</organism>
<dbReference type="RefSeq" id="WP_197706494.1">
    <property type="nucleotide sequence ID" value="NZ_LT907975.1"/>
</dbReference>
<dbReference type="AlphaFoldDB" id="A0A2C8F647"/>
<dbReference type="KEGG" id="pprf:DPRO_1150"/>